<keyword evidence="1" id="KW-0346">Stress response</keyword>
<dbReference type="Pfam" id="PF00011">
    <property type="entry name" value="HSP20"/>
    <property type="match status" value="1"/>
</dbReference>
<comment type="similarity">
    <text evidence="2 3">Belongs to the small heat shock protein (HSP20) family.</text>
</comment>
<dbReference type="AlphaFoldDB" id="A0AAD3P1C3"/>
<dbReference type="PROSITE" id="PS01031">
    <property type="entry name" value="SHSP"/>
    <property type="match status" value="1"/>
</dbReference>
<evidence type="ECO:0000256" key="2">
    <source>
        <dbReference type="PROSITE-ProRule" id="PRU00285"/>
    </source>
</evidence>
<dbReference type="EMBL" id="BSFH01000084">
    <property type="protein sequence ID" value="GLK65344.1"/>
    <property type="molecule type" value="Genomic_DNA"/>
</dbReference>
<dbReference type="Proteomes" id="UP001143349">
    <property type="component" value="Unassembled WGS sequence"/>
</dbReference>
<sequence length="110" mass="12158">MGANWPSVEISETDKAISVTAELPGLEEKDVEVLLEDGLLTLRGEKTTSTEDSERRFSERVYGRFERRIPLPAGIDEGAVEASFRNGVLTVTLPRTETAQAQVKRIPLKS</sequence>
<comment type="caution">
    <text evidence="5">The sequence shown here is derived from an EMBL/GenBank/DDBJ whole genome shotgun (WGS) entry which is preliminary data.</text>
</comment>
<reference evidence="5" key="2">
    <citation type="submission" date="2023-01" db="EMBL/GenBank/DDBJ databases">
        <authorList>
            <person name="Sun Q."/>
            <person name="Evtushenko L."/>
        </authorList>
    </citation>
    <scope>NUCLEOTIDE SEQUENCE</scope>
    <source>
        <strain evidence="5">VKM B-2222</strain>
    </source>
</reference>
<dbReference type="PANTHER" id="PTHR46733">
    <property type="entry name" value="26.5 KDA HEAT SHOCK PROTEIN, MITOCHONDRIAL"/>
    <property type="match status" value="1"/>
</dbReference>
<name>A0AAD3P1C3_9RHOB</name>
<dbReference type="InterPro" id="IPR008978">
    <property type="entry name" value="HSP20-like_chaperone"/>
</dbReference>
<evidence type="ECO:0000259" key="4">
    <source>
        <dbReference type="PROSITE" id="PS01031"/>
    </source>
</evidence>
<dbReference type="PANTHER" id="PTHR46733:SF4">
    <property type="entry name" value="HEAT SHOCK PROTEIN 21, CHLOROPLASTIC"/>
    <property type="match status" value="1"/>
</dbReference>
<dbReference type="InterPro" id="IPR044587">
    <property type="entry name" value="HSP21-like"/>
</dbReference>
<dbReference type="GO" id="GO:0009408">
    <property type="term" value="P:response to heat"/>
    <property type="evidence" value="ECO:0007669"/>
    <property type="project" value="InterPro"/>
</dbReference>
<feature type="domain" description="SHSP" evidence="4">
    <location>
        <begin position="1"/>
        <end position="110"/>
    </location>
</feature>
<dbReference type="SUPFAM" id="SSF49764">
    <property type="entry name" value="HSP20-like chaperones"/>
    <property type="match status" value="1"/>
</dbReference>
<organism evidence="5 6">
    <name type="scientific">Paracoccus kondratievae</name>
    <dbReference type="NCBI Taxonomy" id="135740"/>
    <lineage>
        <taxon>Bacteria</taxon>
        <taxon>Pseudomonadati</taxon>
        <taxon>Pseudomonadota</taxon>
        <taxon>Alphaproteobacteria</taxon>
        <taxon>Rhodobacterales</taxon>
        <taxon>Paracoccaceae</taxon>
        <taxon>Paracoccus</taxon>
    </lineage>
</organism>
<gene>
    <name evidence="5" type="ORF">GCM10017635_28190</name>
</gene>
<reference evidence="5" key="1">
    <citation type="journal article" date="2014" name="Int. J. Syst. Evol. Microbiol.">
        <title>Complete genome sequence of Corynebacterium casei LMG S-19264T (=DSM 44701T), isolated from a smear-ripened cheese.</title>
        <authorList>
            <consortium name="US DOE Joint Genome Institute (JGI-PGF)"/>
            <person name="Walter F."/>
            <person name="Albersmeier A."/>
            <person name="Kalinowski J."/>
            <person name="Ruckert C."/>
        </authorList>
    </citation>
    <scope>NUCLEOTIDE SEQUENCE</scope>
    <source>
        <strain evidence="5">VKM B-2222</strain>
    </source>
</reference>
<keyword evidence="6" id="KW-1185">Reference proteome</keyword>
<dbReference type="InterPro" id="IPR002068">
    <property type="entry name" value="A-crystallin/Hsp20_dom"/>
</dbReference>
<evidence type="ECO:0000313" key="5">
    <source>
        <dbReference type="EMBL" id="GLK65344.1"/>
    </source>
</evidence>
<evidence type="ECO:0000313" key="6">
    <source>
        <dbReference type="Proteomes" id="UP001143349"/>
    </source>
</evidence>
<evidence type="ECO:0000256" key="1">
    <source>
        <dbReference type="ARBA" id="ARBA00023016"/>
    </source>
</evidence>
<protein>
    <recommendedName>
        <fullName evidence="4">SHSP domain-containing protein</fullName>
    </recommendedName>
</protein>
<accession>A0AAD3P1C3</accession>
<dbReference type="Gene3D" id="2.60.40.790">
    <property type="match status" value="1"/>
</dbReference>
<dbReference type="CDD" id="cd06464">
    <property type="entry name" value="ACD_sHsps-like"/>
    <property type="match status" value="1"/>
</dbReference>
<proteinExistence type="inferred from homology"/>
<evidence type="ECO:0000256" key="3">
    <source>
        <dbReference type="RuleBase" id="RU003616"/>
    </source>
</evidence>